<organism evidence="2 3">
    <name type="scientific">Cylindrotheca closterium</name>
    <dbReference type="NCBI Taxonomy" id="2856"/>
    <lineage>
        <taxon>Eukaryota</taxon>
        <taxon>Sar</taxon>
        <taxon>Stramenopiles</taxon>
        <taxon>Ochrophyta</taxon>
        <taxon>Bacillariophyta</taxon>
        <taxon>Bacillariophyceae</taxon>
        <taxon>Bacillariophycidae</taxon>
        <taxon>Bacillariales</taxon>
        <taxon>Bacillariaceae</taxon>
        <taxon>Cylindrotheca</taxon>
    </lineage>
</organism>
<accession>A0AAD2CQJ3</accession>
<evidence type="ECO:0000256" key="1">
    <source>
        <dbReference type="SAM" id="MobiDB-lite"/>
    </source>
</evidence>
<sequence length="192" mass="21040">MKRSRLISLGDDQLIEAEKRQKLSSTSMSNDDGSKKNTPRGGSKSYDGRLNLLSLVCNQQLSNNKNGKPRQGYAAKMPHKIPTYKTRNKTDAAAFAKSAERVLGIVAPAIISPSEDDSPDQHVRLADSEVPKKNVTNATFQTGQEGGKTKKQPFVWKGICRPVPLPPRLPMVPAGYIFPLARSPDSIRCIDP</sequence>
<name>A0AAD2CQJ3_9STRA</name>
<dbReference type="EMBL" id="CAKOGP040000957">
    <property type="protein sequence ID" value="CAJ1940775.1"/>
    <property type="molecule type" value="Genomic_DNA"/>
</dbReference>
<evidence type="ECO:0000313" key="2">
    <source>
        <dbReference type="EMBL" id="CAJ1940775.1"/>
    </source>
</evidence>
<dbReference type="Proteomes" id="UP001295423">
    <property type="component" value="Unassembled WGS sequence"/>
</dbReference>
<reference evidence="2" key="1">
    <citation type="submission" date="2023-08" db="EMBL/GenBank/DDBJ databases">
        <authorList>
            <person name="Audoor S."/>
            <person name="Bilcke G."/>
        </authorList>
    </citation>
    <scope>NUCLEOTIDE SEQUENCE</scope>
</reference>
<dbReference type="AlphaFoldDB" id="A0AAD2CQJ3"/>
<feature type="region of interest" description="Disordered" evidence="1">
    <location>
        <begin position="1"/>
        <end position="47"/>
    </location>
</feature>
<proteinExistence type="predicted"/>
<gene>
    <name evidence="2" type="ORF">CYCCA115_LOCUS7210</name>
</gene>
<keyword evidence="3" id="KW-1185">Reference proteome</keyword>
<comment type="caution">
    <text evidence="2">The sequence shown here is derived from an EMBL/GenBank/DDBJ whole genome shotgun (WGS) entry which is preliminary data.</text>
</comment>
<protein>
    <submittedName>
        <fullName evidence="2">Uncharacterized protein</fullName>
    </submittedName>
</protein>
<evidence type="ECO:0000313" key="3">
    <source>
        <dbReference type="Proteomes" id="UP001295423"/>
    </source>
</evidence>